<dbReference type="InParanoid" id="A0A1S0TWI2"/>
<accession>A0A1S0TWI2</accession>
<dbReference type="GeneID" id="9944526"/>
<keyword evidence="1" id="KW-0472">Membrane</keyword>
<keyword evidence="1" id="KW-0812">Transmembrane</keyword>
<organism evidence="2">
    <name type="scientific">Loa loa</name>
    <name type="common">Eye worm</name>
    <name type="synonym">Filaria loa</name>
    <dbReference type="NCBI Taxonomy" id="7209"/>
    <lineage>
        <taxon>Eukaryota</taxon>
        <taxon>Metazoa</taxon>
        <taxon>Ecdysozoa</taxon>
        <taxon>Nematoda</taxon>
        <taxon>Chromadorea</taxon>
        <taxon>Rhabditida</taxon>
        <taxon>Spirurina</taxon>
        <taxon>Spiruromorpha</taxon>
        <taxon>Filarioidea</taxon>
        <taxon>Onchocercidae</taxon>
        <taxon>Loa</taxon>
    </lineage>
</organism>
<protein>
    <submittedName>
        <fullName evidence="2">Uncharacterized protein</fullName>
    </submittedName>
</protein>
<evidence type="ECO:0000256" key="1">
    <source>
        <dbReference type="SAM" id="Phobius"/>
    </source>
</evidence>
<proteinExistence type="predicted"/>
<dbReference type="EMBL" id="JH712240">
    <property type="protein sequence ID" value="EFO21379.1"/>
    <property type="molecule type" value="Genomic_DNA"/>
</dbReference>
<name>A0A1S0TWI2_LOALO</name>
<dbReference type="RefSeq" id="XP_003142692.1">
    <property type="nucleotide sequence ID" value="XM_003142644.1"/>
</dbReference>
<keyword evidence="1" id="KW-1133">Transmembrane helix</keyword>
<gene>
    <name evidence="2" type="ORF">LOAG_07110</name>
</gene>
<dbReference type="KEGG" id="loa:LOAG_07110"/>
<sequence>MERQFKNNYHKKLWSNQSVCTVSHHSVSRKCLGIHHYLSAFNFLILLISVRAYLNRNDLTSERDSSNMPFVNVKYCPTMSHHQSGRNLLLIFSIKDLLNFNHLLQSVDEIEE</sequence>
<dbReference type="CTD" id="9944526"/>
<evidence type="ECO:0000313" key="2">
    <source>
        <dbReference type="EMBL" id="EFO21379.1"/>
    </source>
</evidence>
<feature type="transmembrane region" description="Helical" evidence="1">
    <location>
        <begin position="34"/>
        <end position="54"/>
    </location>
</feature>
<dbReference type="AlphaFoldDB" id="A0A1S0TWI2"/>
<reference evidence="2" key="1">
    <citation type="submission" date="2012-04" db="EMBL/GenBank/DDBJ databases">
        <title>The Genome Sequence of Loa loa.</title>
        <authorList>
            <consortium name="The Broad Institute Genome Sequencing Platform"/>
            <consortium name="Broad Institute Genome Sequencing Center for Infectious Disease"/>
            <person name="Nutman T.B."/>
            <person name="Fink D.L."/>
            <person name="Russ C."/>
            <person name="Young S."/>
            <person name="Zeng Q."/>
            <person name="Gargeya S."/>
            <person name="Alvarado L."/>
            <person name="Berlin A."/>
            <person name="Chapman S.B."/>
            <person name="Chen Z."/>
            <person name="Freedman E."/>
            <person name="Gellesch M."/>
            <person name="Goldberg J."/>
            <person name="Griggs A."/>
            <person name="Gujja S."/>
            <person name="Heilman E.R."/>
            <person name="Heiman D."/>
            <person name="Howarth C."/>
            <person name="Mehta T."/>
            <person name="Neiman D."/>
            <person name="Pearson M."/>
            <person name="Roberts A."/>
            <person name="Saif S."/>
            <person name="Shea T."/>
            <person name="Shenoy N."/>
            <person name="Sisk P."/>
            <person name="Stolte C."/>
            <person name="Sykes S."/>
            <person name="White J."/>
            <person name="Yandava C."/>
            <person name="Haas B."/>
            <person name="Henn M.R."/>
            <person name="Nusbaum C."/>
            <person name="Birren B."/>
        </authorList>
    </citation>
    <scope>NUCLEOTIDE SEQUENCE [LARGE SCALE GENOMIC DNA]</scope>
</reference>